<dbReference type="RefSeq" id="WP_315652933.1">
    <property type="nucleotide sequence ID" value="NZ_JAVXZY010000012.1"/>
</dbReference>
<feature type="chain" id="PRO_5045411100" description="PEP-CTERM protein-sorting domain-containing protein" evidence="1">
    <location>
        <begin position="22"/>
        <end position="379"/>
    </location>
</feature>
<name>A0ABU3PHJ7_9BURK</name>
<organism evidence="2 3">
    <name type="scientific">Roseateles aquae</name>
    <dbReference type="NCBI Taxonomy" id="3077235"/>
    <lineage>
        <taxon>Bacteria</taxon>
        <taxon>Pseudomonadati</taxon>
        <taxon>Pseudomonadota</taxon>
        <taxon>Betaproteobacteria</taxon>
        <taxon>Burkholderiales</taxon>
        <taxon>Sphaerotilaceae</taxon>
        <taxon>Roseateles</taxon>
    </lineage>
</organism>
<evidence type="ECO:0000313" key="3">
    <source>
        <dbReference type="Proteomes" id="UP001246372"/>
    </source>
</evidence>
<keyword evidence="3" id="KW-1185">Reference proteome</keyword>
<sequence>MKLLLAGIPIALALFASQAQAQASTPVYTWRNVSQALGVQAENLQMNARGQLSGSVRYEGHHFAFLSNRDLTGIQRWPQLGASDSIAKAINGAGQIAGTAKLGEYNWQAFATEAGGEHPYLLAGARGEFNAAVGINEAGAVAGNRGYWGGQPNSATKWIDHGQTVIELPSLGGASTLAAGINAAGQVVGEAQDQNGDLHAVLWSVSGREVQDLGTLGGRWSTARALNDQGLVVGGSFTGDAVGFHAFAYDSASQQMRDLGTLGWGQSFARAINNTGMVGGTLANGFISPSDPSLIGHAFITGAHAQGMWDLNSFVHLQDGHYLADVLNINDAGQILALDEQGAGYLLTPLPLPVPEPAAFSLLLAGLFALRGVQRRRGH</sequence>
<evidence type="ECO:0000256" key="1">
    <source>
        <dbReference type="SAM" id="SignalP"/>
    </source>
</evidence>
<keyword evidence="1" id="KW-0732">Signal</keyword>
<protein>
    <recommendedName>
        <fullName evidence="4">PEP-CTERM protein-sorting domain-containing protein</fullName>
    </recommendedName>
</protein>
<evidence type="ECO:0008006" key="4">
    <source>
        <dbReference type="Google" id="ProtNLM"/>
    </source>
</evidence>
<gene>
    <name evidence="2" type="ORF">RQP53_22420</name>
</gene>
<comment type="caution">
    <text evidence="2">The sequence shown here is derived from an EMBL/GenBank/DDBJ whole genome shotgun (WGS) entry which is preliminary data.</text>
</comment>
<dbReference type="EMBL" id="JAVXZY010000012">
    <property type="protein sequence ID" value="MDT9002050.1"/>
    <property type="molecule type" value="Genomic_DNA"/>
</dbReference>
<dbReference type="NCBIfam" id="TIGR02913">
    <property type="entry name" value="HAF_rpt"/>
    <property type="match status" value="2"/>
</dbReference>
<dbReference type="InterPro" id="IPR014262">
    <property type="entry name" value="HAF_rpt"/>
</dbReference>
<accession>A0ABU3PHJ7</accession>
<reference evidence="2" key="1">
    <citation type="submission" date="2023-09" db="EMBL/GenBank/DDBJ databases">
        <title>Paucibacter sp. APW11 Genome sequencing and assembly.</title>
        <authorList>
            <person name="Kim I."/>
        </authorList>
    </citation>
    <scope>NUCLEOTIDE SEQUENCE</scope>
    <source>
        <strain evidence="2">APW11</strain>
    </source>
</reference>
<proteinExistence type="predicted"/>
<dbReference type="Proteomes" id="UP001246372">
    <property type="component" value="Unassembled WGS sequence"/>
</dbReference>
<feature type="signal peptide" evidence="1">
    <location>
        <begin position="1"/>
        <end position="21"/>
    </location>
</feature>
<evidence type="ECO:0000313" key="2">
    <source>
        <dbReference type="EMBL" id="MDT9002050.1"/>
    </source>
</evidence>